<protein>
    <submittedName>
        <fullName evidence="2">DUF5994 family protein</fullName>
    </submittedName>
</protein>
<feature type="region of interest" description="Disordered" evidence="1">
    <location>
        <begin position="144"/>
        <end position="164"/>
    </location>
</feature>
<accession>A0ABP9NZQ1</accession>
<dbReference type="Pfam" id="PF19457">
    <property type="entry name" value="DUF5994"/>
    <property type="match status" value="1"/>
</dbReference>
<evidence type="ECO:0000313" key="2">
    <source>
        <dbReference type="EMBL" id="GAA5137850.1"/>
    </source>
</evidence>
<dbReference type="Proteomes" id="UP001500804">
    <property type="component" value="Unassembled WGS sequence"/>
</dbReference>
<proteinExistence type="predicted"/>
<keyword evidence="3" id="KW-1185">Reference proteome</keyword>
<dbReference type="EMBL" id="BAABJO010000038">
    <property type="protein sequence ID" value="GAA5137850.1"/>
    <property type="molecule type" value="Genomic_DNA"/>
</dbReference>
<reference evidence="3" key="1">
    <citation type="journal article" date="2019" name="Int. J. Syst. Evol. Microbiol.">
        <title>The Global Catalogue of Microorganisms (GCM) 10K type strain sequencing project: providing services to taxonomists for standard genome sequencing and annotation.</title>
        <authorList>
            <consortium name="The Broad Institute Genomics Platform"/>
            <consortium name="The Broad Institute Genome Sequencing Center for Infectious Disease"/>
            <person name="Wu L."/>
            <person name="Ma J."/>
        </authorList>
    </citation>
    <scope>NUCLEOTIDE SEQUENCE [LARGE SCALE GENOMIC DNA]</scope>
    <source>
        <strain evidence="3">JCM 18302</strain>
    </source>
</reference>
<organism evidence="2 3">
    <name type="scientific">Pseudonocardia adelaidensis</name>
    <dbReference type="NCBI Taxonomy" id="648754"/>
    <lineage>
        <taxon>Bacteria</taxon>
        <taxon>Bacillati</taxon>
        <taxon>Actinomycetota</taxon>
        <taxon>Actinomycetes</taxon>
        <taxon>Pseudonocardiales</taxon>
        <taxon>Pseudonocardiaceae</taxon>
        <taxon>Pseudonocardia</taxon>
    </lineage>
</organism>
<gene>
    <name evidence="2" type="ORF">GCM10023320_71370</name>
</gene>
<evidence type="ECO:0000256" key="1">
    <source>
        <dbReference type="SAM" id="MobiDB-lite"/>
    </source>
</evidence>
<dbReference type="InterPro" id="IPR046036">
    <property type="entry name" value="DUF5994"/>
</dbReference>
<evidence type="ECO:0000313" key="3">
    <source>
        <dbReference type="Proteomes" id="UP001500804"/>
    </source>
</evidence>
<comment type="caution">
    <text evidence="2">The sequence shown here is derived from an EMBL/GenBank/DDBJ whole genome shotgun (WGS) entry which is preliminary data.</text>
</comment>
<sequence>MTSPAITRSAPPGASDSHHLRLRLKPRAPVTGFVDGGWWPRSRDLPVELPALLAVLAVRMGPVESVSYNLDAWGPSPRRVTLDGRRVRLSGYRSQHPATIDVLSAGHQLTLLVVPPEATPQAAHDALLAAGRRANNDRIDALLHATGSARPRSDGDQALGTAGA</sequence>
<name>A0ABP9NZQ1_9PSEU</name>